<gene>
    <name evidence="1" type="ORF">BT96DRAFT_991621</name>
</gene>
<reference evidence="1" key="1">
    <citation type="journal article" date="2019" name="Environ. Microbiol.">
        <title>Fungal ecological strategies reflected in gene transcription - a case study of two litter decomposers.</title>
        <authorList>
            <person name="Barbi F."/>
            <person name="Kohler A."/>
            <person name="Barry K."/>
            <person name="Baskaran P."/>
            <person name="Daum C."/>
            <person name="Fauchery L."/>
            <person name="Ihrmark K."/>
            <person name="Kuo A."/>
            <person name="LaButti K."/>
            <person name="Lipzen A."/>
            <person name="Morin E."/>
            <person name="Grigoriev I.V."/>
            <person name="Henrissat B."/>
            <person name="Lindahl B."/>
            <person name="Martin F."/>
        </authorList>
    </citation>
    <scope>NUCLEOTIDE SEQUENCE</scope>
    <source>
        <strain evidence="1">JB14</strain>
    </source>
</reference>
<dbReference type="AlphaFoldDB" id="A0A6A4HYX9"/>
<organism evidence="1 2">
    <name type="scientific">Gymnopus androsaceus JB14</name>
    <dbReference type="NCBI Taxonomy" id="1447944"/>
    <lineage>
        <taxon>Eukaryota</taxon>
        <taxon>Fungi</taxon>
        <taxon>Dikarya</taxon>
        <taxon>Basidiomycota</taxon>
        <taxon>Agaricomycotina</taxon>
        <taxon>Agaricomycetes</taxon>
        <taxon>Agaricomycetidae</taxon>
        <taxon>Agaricales</taxon>
        <taxon>Marasmiineae</taxon>
        <taxon>Omphalotaceae</taxon>
        <taxon>Gymnopus</taxon>
    </lineage>
</organism>
<protein>
    <submittedName>
        <fullName evidence="1">Uncharacterized protein</fullName>
    </submittedName>
</protein>
<name>A0A6A4HYX9_9AGAR</name>
<proteinExistence type="predicted"/>
<sequence length="89" mass="9547">MLFPKSPLLQSALAFSASATAFKTFPKIFQNIDTTCNAVPKISPTSASDSLALGALELELDDFKEDSDLAFLDAALPMAFTASAPTFWR</sequence>
<dbReference type="EMBL" id="ML769440">
    <property type="protein sequence ID" value="KAE9401954.1"/>
    <property type="molecule type" value="Genomic_DNA"/>
</dbReference>
<keyword evidence="2" id="KW-1185">Reference proteome</keyword>
<evidence type="ECO:0000313" key="1">
    <source>
        <dbReference type="EMBL" id="KAE9401954.1"/>
    </source>
</evidence>
<accession>A0A6A4HYX9</accession>
<evidence type="ECO:0000313" key="2">
    <source>
        <dbReference type="Proteomes" id="UP000799118"/>
    </source>
</evidence>
<dbReference type="Proteomes" id="UP000799118">
    <property type="component" value="Unassembled WGS sequence"/>
</dbReference>